<dbReference type="PATRIC" id="fig|1398.26.peg.1755"/>
<reference evidence="1 2" key="1">
    <citation type="submission" date="2016-01" db="EMBL/GenBank/DDBJ databases">
        <title>Genome Sequences of Twelve Sporeforming Bacillus Species Isolated from Foods.</title>
        <authorList>
            <person name="Berendsen E.M."/>
            <person name="Wells-Bennik M.H."/>
            <person name="Krawcyk A.O."/>
            <person name="De Jong A."/>
            <person name="Holsappel S."/>
            <person name="Eijlander R.T."/>
            <person name="Kuipers O.P."/>
        </authorList>
    </citation>
    <scope>NUCLEOTIDE SEQUENCE [LARGE SCALE GENOMIC DNA]</scope>
    <source>
        <strain evidence="1 2">B4098</strain>
    </source>
</reference>
<name>A0A150K5T0_HEYCO</name>
<comment type="caution">
    <text evidence="1">The sequence shown here is derived from an EMBL/GenBank/DDBJ whole genome shotgun (WGS) entry which is preliminary data.</text>
</comment>
<dbReference type="Proteomes" id="UP000075288">
    <property type="component" value="Unassembled WGS sequence"/>
</dbReference>
<organism evidence="1 2">
    <name type="scientific">Heyndrickxia coagulans</name>
    <name type="common">Weizmannia coagulans</name>
    <dbReference type="NCBI Taxonomy" id="1398"/>
    <lineage>
        <taxon>Bacteria</taxon>
        <taxon>Bacillati</taxon>
        <taxon>Bacillota</taxon>
        <taxon>Bacilli</taxon>
        <taxon>Bacillales</taxon>
        <taxon>Bacillaceae</taxon>
        <taxon>Heyndrickxia</taxon>
    </lineage>
</organism>
<accession>A0A150K5T0</accession>
<evidence type="ECO:0000313" key="2">
    <source>
        <dbReference type="Proteomes" id="UP000075288"/>
    </source>
</evidence>
<protein>
    <recommendedName>
        <fullName evidence="3">Spore coat protein</fullName>
    </recommendedName>
</protein>
<evidence type="ECO:0008006" key="3">
    <source>
        <dbReference type="Google" id="ProtNLM"/>
    </source>
</evidence>
<proteinExistence type="predicted"/>
<dbReference type="RefSeq" id="WP_061566314.1">
    <property type="nucleotide sequence ID" value="NZ_CP133296.1"/>
</dbReference>
<gene>
    <name evidence="1" type="ORF">B4098_0564</name>
</gene>
<dbReference type="EMBL" id="LQYG01000023">
    <property type="protein sequence ID" value="KYC64890.1"/>
    <property type="molecule type" value="Genomic_DNA"/>
</dbReference>
<evidence type="ECO:0000313" key="1">
    <source>
        <dbReference type="EMBL" id="KYC64890.1"/>
    </source>
</evidence>
<sequence>MNTGYQEVPYYETLNHEDVRLPPWGFGGFGFRPWGFRPWGFRPWGFGFGPFLGGFAGGLATSALLAPALYGGYGFPYGGYGYFW</sequence>
<dbReference type="AlphaFoldDB" id="A0A150K5T0"/>